<dbReference type="InterPro" id="IPR015947">
    <property type="entry name" value="PUA-like_sf"/>
</dbReference>
<evidence type="ECO:0000313" key="3">
    <source>
        <dbReference type="Proteomes" id="UP000824988"/>
    </source>
</evidence>
<dbReference type="AlphaFoldDB" id="A0A8D4VM30"/>
<evidence type="ECO:0000259" key="1">
    <source>
        <dbReference type="Pfam" id="PF12961"/>
    </source>
</evidence>
<dbReference type="Proteomes" id="UP000824988">
    <property type="component" value="Chromosome"/>
</dbReference>
<keyword evidence="3" id="KW-1185">Reference proteome</keyword>
<gene>
    <name evidence="2" type="ORF">MoryE10_09590</name>
</gene>
<dbReference type="SUPFAM" id="SSF88697">
    <property type="entry name" value="PUA domain-like"/>
    <property type="match status" value="1"/>
</dbReference>
<feature type="domain" description="DUF3850" evidence="1">
    <location>
        <begin position="4"/>
        <end position="77"/>
    </location>
</feature>
<accession>A0A8D4VM30</accession>
<dbReference type="Pfam" id="PF12961">
    <property type="entry name" value="DUF3850"/>
    <property type="match status" value="1"/>
</dbReference>
<proteinExistence type="predicted"/>
<dbReference type="KEGG" id="moz:MoryE10_09590"/>
<sequence length="81" mass="9423">MANHDLKILRTYFEPVVSGKKPFEIRRNDRGFQEGDTVRLQEVLMDVGGYSYTGREVSKRITYVTDFEQRDDFVVFGLGDL</sequence>
<dbReference type="EMBL" id="AP019782">
    <property type="protein sequence ID" value="BBL70353.1"/>
    <property type="molecule type" value="Genomic_DNA"/>
</dbReference>
<evidence type="ECO:0000313" key="2">
    <source>
        <dbReference type="EMBL" id="BBL70353.1"/>
    </source>
</evidence>
<dbReference type="InterPro" id="IPR039440">
    <property type="entry name" value="DUF3850"/>
</dbReference>
<dbReference type="Gene3D" id="2.30.130.30">
    <property type="entry name" value="Hypothetical protein"/>
    <property type="match status" value="1"/>
</dbReference>
<reference evidence="2" key="1">
    <citation type="submission" date="2019-06" db="EMBL/GenBank/DDBJ databases">
        <title>Complete genome sequence of Methylogaea oryzae strain JCM16910.</title>
        <authorList>
            <person name="Asakawa S."/>
        </authorList>
    </citation>
    <scope>NUCLEOTIDE SEQUENCE</scope>
    <source>
        <strain evidence="2">E10</strain>
    </source>
</reference>
<protein>
    <recommendedName>
        <fullName evidence="1">DUF3850 domain-containing protein</fullName>
    </recommendedName>
</protein>
<name>A0A8D4VM30_9GAMM</name>
<organism evidence="2 3">
    <name type="scientific">Methylogaea oryzae</name>
    <dbReference type="NCBI Taxonomy" id="1295382"/>
    <lineage>
        <taxon>Bacteria</taxon>
        <taxon>Pseudomonadati</taxon>
        <taxon>Pseudomonadota</taxon>
        <taxon>Gammaproteobacteria</taxon>
        <taxon>Methylococcales</taxon>
        <taxon>Methylococcaceae</taxon>
        <taxon>Methylogaea</taxon>
    </lineage>
</organism>